<proteinExistence type="predicted"/>
<gene>
    <name evidence="1" type="ORF">FOL47_010287</name>
</gene>
<evidence type="ECO:0000313" key="1">
    <source>
        <dbReference type="EMBL" id="KAF4653806.1"/>
    </source>
</evidence>
<keyword evidence="2" id="KW-1185">Reference proteome</keyword>
<evidence type="ECO:0000313" key="2">
    <source>
        <dbReference type="Proteomes" id="UP000591131"/>
    </source>
</evidence>
<name>A0A7J6L4J2_PERCH</name>
<protein>
    <submittedName>
        <fullName evidence="1">Uncharacterized protein</fullName>
    </submittedName>
</protein>
<dbReference type="OrthoDB" id="424714at2759"/>
<accession>A0A7J6L4J2</accession>
<reference evidence="1 2" key="1">
    <citation type="submission" date="2020-04" db="EMBL/GenBank/DDBJ databases">
        <title>Perkinsus chesapeaki whole genome sequence.</title>
        <authorList>
            <person name="Bogema D.R."/>
        </authorList>
    </citation>
    <scope>NUCLEOTIDE SEQUENCE [LARGE SCALE GENOMIC DNA]</scope>
    <source>
        <strain evidence="1">ATCC PRA-425</strain>
    </source>
</reference>
<organism evidence="1 2">
    <name type="scientific">Perkinsus chesapeaki</name>
    <name type="common">Clam parasite</name>
    <name type="synonym">Perkinsus andrewsi</name>
    <dbReference type="NCBI Taxonomy" id="330153"/>
    <lineage>
        <taxon>Eukaryota</taxon>
        <taxon>Sar</taxon>
        <taxon>Alveolata</taxon>
        <taxon>Perkinsozoa</taxon>
        <taxon>Perkinsea</taxon>
        <taxon>Perkinsida</taxon>
        <taxon>Perkinsidae</taxon>
        <taxon>Perkinsus</taxon>
    </lineage>
</organism>
<dbReference type="AlphaFoldDB" id="A0A7J6L4J2"/>
<dbReference type="Proteomes" id="UP000591131">
    <property type="component" value="Unassembled WGS sequence"/>
</dbReference>
<comment type="caution">
    <text evidence="1">The sequence shown here is derived from an EMBL/GenBank/DDBJ whole genome shotgun (WGS) entry which is preliminary data.</text>
</comment>
<dbReference type="EMBL" id="JAAPAO010000786">
    <property type="protein sequence ID" value="KAF4653806.1"/>
    <property type="molecule type" value="Genomic_DNA"/>
</dbReference>
<sequence>MFQLPPHVGALRSLMVEKLWDSLSDRDMMPHMVGHIMEYCGKPVLALDCPREEFLATIYWSLPPFTFTDCGTVYGIYKENSKLVLKSISIKPGSLFRQSAKAVLSISIAHLTSNACYYDKAWRALYVLYNDGENLIKYNMKSGKTEEKLKIPHLSSRNAILKCILVVGDELYIGTEKGYYTGDAWRVTIDVFHLRLTRPTEVRPVFRIGESPSGRRCELDSLRAVSGSSRAMNIRYKADEVWHIVDVKMVKSGIPTLFAYQTREIPELMEGSLVRGTLGLDMQLVEANGSYILRDAATSRTLARIYSYGEGLSEPVIFDRWSISCLRRDILQSCILERYHLYLN</sequence>